<dbReference type="InterPro" id="IPR011684">
    <property type="entry name" value="NAB"/>
</dbReference>
<sequence>MVLLNWVQLFEGIFFVPKSQLLTLCLRDHIDESYCQVYWKSGRVTFIGSKDSFNTQLVGFQSCFEFDLAWLDYLDLYIRYRNHTFGKSEQIFWLFLAGIMASSMLHGESRRLYSWWWDSHISPKNSRWLQDNLTDMDAKVKAMIKLIEIDADSFAKRADMYYKQRPELMKLVEEFYRAYRALAERYNQATGDLRQAQRQMAEAFPDQVPFGMAEDSPTGSSVSDGGPHTPEMPHPLRALLDPGDFSLTGKEGLKILNEMFGPEGVSRHAKFGEGKVRKGLKFHDEDADHKPTNGSGDFLNHEGENDASELSNESHNVKNRTMSESEEVGQAEIKIQTLTEALAKLEAETEASLLQYRQSLDRLCSLEAEVSRAHEDSKGLTERADKAESEVESLKQSLARLEDEKEAGLLQYQHCLDIISNLERKISLADEEAARLIQRASDAEAEVQFLKQALAKLESEKEAVLVQIQKYLEMISYLEIKVSQAEENMEGLNGRASEAENETQRLKEDVAVLETEKEAFLVQYNQCLETISNLETRISQAEDDAEVVNGRVTKAEAAAQTLKEALSISELDRESSLAQYNQCLGTISNLEIKLRRAEEDALKLSERAEKGESDVQSLNQLVATLQEEKETAALQYLSCLGTISNLETDLIGAQDEVKTLRSEIAKVVSELHGTEKHNLHLENSLSDVNAQVEGLRAKVKVFEGSCLSLQEEKLTLVAEKSSLVSQLEIVMEKVGRLSEKNTLLEDSLSAANVELDGLRNKSNSLEESYRSVDSERAVLLTERDTLLSNLESIQKRLEVLESNYAELEENYSNLKKEKISTIQQVEELRKSLNLEKQEHANFVQSSETRLARLEDQIVCVQEEGCWRKKEFEDEQDKAIKAQVEIFILQRSIQDMEEKNFSLMIECQKYYDASKLSEKVISQLEQESFEQHVEVNSLISQLEILRMGLHEILRSLEVETDRECEEDKLLLQKILQKIDDVGSSLLANQEENQELLFEKFVLETLLGQLRLEAVELESTKNTVDQELKMRSEELTRLQDEKQELLEMNGQLREEVREGEERDKGLKVEMDHLHTMLSDLQEEHLVLQCEYSSVHEENKSLAKECSETKEKKCLLEEENSVILEELLTLGNLFSISKSHCAEKDAELEKLCNNLDQLREVKHKLEMENITIGVKLETVETDKIHLQTSVFKLEDELSGVKNVNSQLHHQLLSEKDLVNLKDTELLEAEHKLQAAQSDNVELLRNIEELKKENDMARLIRMELEKQNFNQLEETTHQIKEIRSLREAHDNFESDLANLREEVNDCKAREAFLSVELQNEIQAREAEAAQMFSDLQISTICSQLFENKVYEAFAANKDLEDESILNQAEIEHLKERLCVLEGESAGLKSNLAAYNPVIVSLRDSVTSLEGHALSQAKRREGGKQLQIQDEEFLESGYESNDITSLEDHVLSQAKSQEGGKQIQDEEFAESCYEPNDGQNLLVVDGVSELKGLQARVKLLEKALVEMVTLSKQETLDASTRLEAAMKETENLRSKSCIVREIVQRSGVTVAMQLENEDLGNGHGNLNARKTEAETSKVRNSVSMKDIPLDQMSECSSYDHGFGSHGVSRRENAETDDQMLELWETSDHDYSIDTIVNKPEKMKRVLNQERPAQQQIIAVDEQRSRNPSSEFEVEKELRVDSLAVSKRITVPRQDANKRKILERLSSDSQKLMNLQITIQDLQQKIEKSKKSKKTRFIEYNNAKEQLQLIEEATLQLVDVNGTLIKNAKESPLPSDRRGFQEPEESAKLQRRRVLEQAREGSEKIGQLQLEMQKIQFVLLKLEGENDVKGINVAKKSTGVLLRDYISGGVRGSSQGRKKKIPCCACVKKPSTKDE</sequence>
<feature type="coiled-coil region" evidence="3">
    <location>
        <begin position="1138"/>
        <end position="1165"/>
    </location>
</feature>
<evidence type="ECO:0000256" key="1">
    <source>
        <dbReference type="ARBA" id="ARBA00023054"/>
    </source>
</evidence>
<comment type="caution">
    <text evidence="6">The sequence shown here is derived from an EMBL/GenBank/DDBJ whole genome shotgun (WGS) entry which is preliminary data.</text>
</comment>
<protein>
    <recommendedName>
        <fullName evidence="5">NAB domain-containing protein</fullName>
    </recommendedName>
</protein>
<evidence type="ECO:0000313" key="7">
    <source>
        <dbReference type="Proteomes" id="UP001202328"/>
    </source>
</evidence>
<dbReference type="Proteomes" id="UP001202328">
    <property type="component" value="Unassembled WGS sequence"/>
</dbReference>
<dbReference type="Pfam" id="PF07765">
    <property type="entry name" value="KIP1"/>
    <property type="match status" value="1"/>
</dbReference>
<organism evidence="6 7">
    <name type="scientific">Papaver atlanticum</name>
    <dbReference type="NCBI Taxonomy" id="357466"/>
    <lineage>
        <taxon>Eukaryota</taxon>
        <taxon>Viridiplantae</taxon>
        <taxon>Streptophyta</taxon>
        <taxon>Embryophyta</taxon>
        <taxon>Tracheophyta</taxon>
        <taxon>Spermatophyta</taxon>
        <taxon>Magnoliopsida</taxon>
        <taxon>Ranunculales</taxon>
        <taxon>Papaveraceae</taxon>
        <taxon>Papaveroideae</taxon>
        <taxon>Papaver</taxon>
    </lineage>
</organism>
<dbReference type="PANTHER" id="PTHR32258:SF6">
    <property type="entry name" value="PROTEIN NETWORKED 1A"/>
    <property type="match status" value="1"/>
</dbReference>
<feature type="region of interest" description="Disordered" evidence="4">
    <location>
        <begin position="1763"/>
        <end position="1783"/>
    </location>
</feature>
<feature type="compositionally biased region" description="Basic and acidic residues" evidence="4">
    <location>
        <begin position="282"/>
        <end position="291"/>
    </location>
</feature>
<feature type="coiled-coil region" evidence="3">
    <location>
        <begin position="741"/>
        <end position="863"/>
    </location>
</feature>
<comment type="similarity">
    <text evidence="2">Belongs to the NET family.</text>
</comment>
<feature type="coiled-coil region" evidence="3">
    <location>
        <begin position="1019"/>
        <end position="1060"/>
    </location>
</feature>
<accession>A0AAD4XV81</accession>
<evidence type="ECO:0000256" key="3">
    <source>
        <dbReference type="SAM" id="Coils"/>
    </source>
</evidence>
<feature type="region of interest" description="Disordered" evidence="4">
    <location>
        <begin position="213"/>
        <end position="233"/>
    </location>
</feature>
<keyword evidence="1 3" id="KW-0175">Coiled coil</keyword>
<dbReference type="EMBL" id="JAJJMB010003208">
    <property type="protein sequence ID" value="KAI3948986.1"/>
    <property type="molecule type" value="Genomic_DNA"/>
</dbReference>
<feature type="domain" description="NAB" evidence="5">
    <location>
        <begin position="113"/>
        <end position="193"/>
    </location>
</feature>
<keyword evidence="7" id="KW-1185">Reference proteome</keyword>
<evidence type="ECO:0000313" key="6">
    <source>
        <dbReference type="EMBL" id="KAI3948986.1"/>
    </source>
</evidence>
<dbReference type="GO" id="GO:0005886">
    <property type="term" value="C:plasma membrane"/>
    <property type="evidence" value="ECO:0007669"/>
    <property type="project" value="TreeGrafter"/>
</dbReference>
<feature type="compositionally biased region" description="Polar residues" evidence="4">
    <location>
        <begin position="308"/>
        <end position="322"/>
    </location>
</feature>
<feature type="compositionally biased region" description="Basic and acidic residues" evidence="4">
    <location>
        <begin position="1769"/>
        <end position="1783"/>
    </location>
</feature>
<evidence type="ECO:0000256" key="2">
    <source>
        <dbReference type="ARBA" id="ARBA00038006"/>
    </source>
</evidence>
<dbReference type="InterPro" id="IPR051861">
    <property type="entry name" value="NET_actin-binding_domain"/>
</dbReference>
<dbReference type="PANTHER" id="PTHR32258">
    <property type="entry name" value="PROTEIN NETWORKED 4A"/>
    <property type="match status" value="1"/>
</dbReference>
<feature type="coiled-coil region" evidence="3">
    <location>
        <begin position="328"/>
        <end position="698"/>
    </location>
</feature>
<dbReference type="GO" id="GO:0051015">
    <property type="term" value="F:actin filament binding"/>
    <property type="evidence" value="ECO:0007669"/>
    <property type="project" value="TreeGrafter"/>
</dbReference>
<dbReference type="SUPFAM" id="SSF57997">
    <property type="entry name" value="Tropomyosin"/>
    <property type="match status" value="1"/>
</dbReference>
<dbReference type="PROSITE" id="PS51774">
    <property type="entry name" value="NAB"/>
    <property type="match status" value="1"/>
</dbReference>
<name>A0AAD4XV81_9MAGN</name>
<proteinExistence type="inferred from homology"/>
<gene>
    <name evidence="6" type="ORF">MKW98_021592</name>
</gene>
<feature type="region of interest" description="Disordered" evidence="4">
    <location>
        <begin position="282"/>
        <end position="325"/>
    </location>
</feature>
<evidence type="ECO:0000259" key="5">
    <source>
        <dbReference type="PROSITE" id="PS51774"/>
    </source>
</evidence>
<feature type="region of interest" description="Disordered" evidence="4">
    <location>
        <begin position="1556"/>
        <end position="1575"/>
    </location>
</feature>
<reference evidence="6" key="1">
    <citation type="submission" date="2022-04" db="EMBL/GenBank/DDBJ databases">
        <title>A functionally conserved STORR gene fusion in Papaver species that diverged 16.8 million years ago.</title>
        <authorList>
            <person name="Catania T."/>
        </authorList>
    </citation>
    <scope>NUCLEOTIDE SEQUENCE</scope>
    <source>
        <strain evidence="6">S-188037</strain>
    </source>
</reference>
<evidence type="ECO:0000256" key="4">
    <source>
        <dbReference type="SAM" id="MobiDB-lite"/>
    </source>
</evidence>
<feature type="coiled-coil region" evidence="3">
    <location>
        <begin position="1699"/>
        <end position="1726"/>
    </location>
</feature>
<dbReference type="Gene3D" id="1.10.287.1490">
    <property type="match status" value="1"/>
</dbReference>
<feature type="coiled-coil region" evidence="3">
    <location>
        <begin position="1222"/>
        <end position="1312"/>
    </location>
</feature>